<dbReference type="HOGENOM" id="CLU_023389_0_0_9"/>
<sequence>MGDFVTGGDQMQKKWLTYGLWAMVAVAVLAAAHVAFWQRYCVEQDYRQVELALGYDEISSLAGTEGLTVVQGLMEFKKHGVTGVVIREPMLDDLRQNGDIEVFSGQELLKRQGEDFVSKQLLNRNHTYITTSSKDVFDQLSSQMSAKLANVQFYETGQGTYVIETLAPYTAIKELGVGFTRKSIEDVRQAEMKGILQIRTWPGPTQQNIDKVFKLYRNIPNVSAVLFNDDTLPGYPSLLPVLAEEVRKMDVPLVQVEFFPQRGFEKLGILLDKKVVRLHTIAQNELKRVSVGEALDRYTLAAAERNHRILLVRPFLTGGDLMQENLDFMDQLKSRLEKEGLQIGSFSLLPPVPVSRSIVLLIGLGVITGGLLLLDRLSLGRWIPIIGLGALILWPALMYLDFVQARKLMALASVIVFPALALLWNLKREGQTPGQAVVSLLRISLFSLLGALFMVGLLADAGFMLKLDQFSGVKLAHVVPLMIVLLYLSLDRAKGEGLTEKIKGMLDHPVKLGVALAAGFMAVAVVVYVMRTGNEAMTVSGAELQFRSLLDQFLGVRPRTKEFLLGHPALLLLLLYGYKDNRFLPLLLLAAIGQASLVNTFAHIHTPLWVSMLRAFNGLWLGILLGLAVYWSVQWTARRGRDRMHG</sequence>
<reference evidence="3" key="1">
    <citation type="submission" date="2011-05" db="EMBL/GenBank/DDBJ databases">
        <title>Complete sequence of Desulfotomaculum ruminis DSM 2154.</title>
        <authorList>
            <person name="Lucas S."/>
            <person name="Copeland A."/>
            <person name="Lapidus A."/>
            <person name="Cheng J.-F."/>
            <person name="Goodwin L."/>
            <person name="Pitluck S."/>
            <person name="Lu M."/>
            <person name="Detter J.C."/>
            <person name="Han C."/>
            <person name="Tapia R."/>
            <person name="Land M."/>
            <person name="Hauser L."/>
            <person name="Kyrpides N."/>
            <person name="Ivanova N."/>
            <person name="Mikhailova N."/>
            <person name="Pagani I."/>
            <person name="Stams A.J.M."/>
            <person name="Plugge C.M."/>
            <person name="Muyzer G."/>
            <person name="Kuever J."/>
            <person name="Parshina S.N."/>
            <person name="Ivanova A.E."/>
            <person name="Nazina T.N."/>
            <person name="Brambilla E."/>
            <person name="Spring S."/>
            <person name="Klenk H.-P."/>
            <person name="Woyke T."/>
        </authorList>
    </citation>
    <scope>NUCLEOTIDE SEQUENCE [LARGE SCALE GENOMIC DNA]</scope>
    <source>
        <strain evidence="3">ATCC 23193 / DSM 2154 / NCIB 8452 / DL</strain>
    </source>
</reference>
<feature type="transmembrane region" description="Helical" evidence="1">
    <location>
        <begin position="357"/>
        <end position="375"/>
    </location>
</feature>
<dbReference type="STRING" id="696281.Desru_3654"/>
<organism evidence="2 3">
    <name type="scientific">Desulforamulus ruminis (strain ATCC 23193 / DSM 2154 / NCIMB 8452 / DL)</name>
    <name type="common">Desulfotomaculum ruminis</name>
    <dbReference type="NCBI Taxonomy" id="696281"/>
    <lineage>
        <taxon>Bacteria</taxon>
        <taxon>Bacillati</taxon>
        <taxon>Bacillota</taxon>
        <taxon>Clostridia</taxon>
        <taxon>Eubacteriales</taxon>
        <taxon>Peptococcaceae</taxon>
        <taxon>Desulforamulus</taxon>
    </lineage>
</organism>
<feature type="transmembrane region" description="Helical" evidence="1">
    <location>
        <begin position="408"/>
        <end position="426"/>
    </location>
</feature>
<reference evidence="2 3" key="2">
    <citation type="journal article" date="2012" name="Stand. Genomic Sci.">
        <title>Complete genome sequence of the sulfate-reducing firmicute Desulfotomaculum ruminis type strain (DL(T)).</title>
        <authorList>
            <person name="Spring S."/>
            <person name="Visser M."/>
            <person name="Lu M."/>
            <person name="Copeland A."/>
            <person name="Lapidus A."/>
            <person name="Lucas S."/>
            <person name="Cheng J.F."/>
            <person name="Han C."/>
            <person name="Tapia R."/>
            <person name="Goodwin L.A."/>
            <person name="Pitluck S."/>
            <person name="Ivanova N."/>
            <person name="Land M."/>
            <person name="Hauser L."/>
            <person name="Larimer F."/>
            <person name="Rohde M."/>
            <person name="Goker M."/>
            <person name="Detter J.C."/>
            <person name="Kyrpides N.C."/>
            <person name="Woyke T."/>
            <person name="Schaap P.J."/>
            <person name="Plugge C.M."/>
            <person name="Muyzer G."/>
            <person name="Kuever J."/>
            <person name="Pereira I.A."/>
            <person name="Parshina S.N."/>
            <person name="Bernier-Latmani R."/>
            <person name="Stams A.J."/>
            <person name="Klenk H.P."/>
        </authorList>
    </citation>
    <scope>NUCLEOTIDE SEQUENCE [LARGE SCALE GENOMIC DNA]</scope>
    <source>
        <strain evidence="3">ATCC 23193 / DSM 2154 / NCIB 8452 / DL</strain>
    </source>
</reference>
<name>F6DNG5_DESRL</name>
<keyword evidence="1" id="KW-0472">Membrane</keyword>
<feature type="transmembrane region" description="Helical" evidence="1">
    <location>
        <begin position="618"/>
        <end position="637"/>
    </location>
</feature>
<feature type="transmembrane region" description="Helical" evidence="1">
    <location>
        <begin position="586"/>
        <end position="606"/>
    </location>
</feature>
<dbReference type="Pfam" id="PF18949">
    <property type="entry name" value="DUF5693"/>
    <property type="match status" value="1"/>
</dbReference>
<feature type="transmembrane region" description="Helical" evidence="1">
    <location>
        <begin position="510"/>
        <end position="530"/>
    </location>
</feature>
<accession>F6DNG5</accession>
<feature type="transmembrane region" description="Helical" evidence="1">
    <location>
        <begin position="382"/>
        <end position="402"/>
    </location>
</feature>
<feature type="transmembrane region" description="Helical" evidence="1">
    <location>
        <begin position="438"/>
        <end position="459"/>
    </location>
</feature>
<feature type="transmembrane region" description="Helical" evidence="1">
    <location>
        <begin position="15"/>
        <end position="37"/>
    </location>
</feature>
<dbReference type="KEGG" id="dru:Desru_3654"/>
<gene>
    <name evidence="2" type="ordered locus">Desru_3654</name>
</gene>
<feature type="transmembrane region" description="Helical" evidence="1">
    <location>
        <begin position="471"/>
        <end position="490"/>
    </location>
</feature>
<dbReference type="AlphaFoldDB" id="F6DNG5"/>
<keyword evidence="1" id="KW-0812">Transmembrane</keyword>
<proteinExistence type="predicted"/>
<evidence type="ECO:0000256" key="1">
    <source>
        <dbReference type="SAM" id="Phobius"/>
    </source>
</evidence>
<protein>
    <submittedName>
        <fullName evidence="2">Uncharacterized protein</fullName>
    </submittedName>
</protein>
<dbReference type="Proteomes" id="UP000009234">
    <property type="component" value="Chromosome"/>
</dbReference>
<dbReference type="eggNOG" id="ENOG502Z8QQ">
    <property type="taxonomic scope" value="Bacteria"/>
</dbReference>
<dbReference type="EMBL" id="CP002780">
    <property type="protein sequence ID" value="AEG61856.1"/>
    <property type="molecule type" value="Genomic_DNA"/>
</dbReference>
<keyword evidence="3" id="KW-1185">Reference proteome</keyword>
<keyword evidence="1" id="KW-1133">Transmembrane helix</keyword>
<evidence type="ECO:0000313" key="3">
    <source>
        <dbReference type="Proteomes" id="UP000009234"/>
    </source>
</evidence>
<evidence type="ECO:0000313" key="2">
    <source>
        <dbReference type="EMBL" id="AEG61856.1"/>
    </source>
</evidence>
<dbReference type="InterPro" id="IPR043748">
    <property type="entry name" value="DUF5693"/>
</dbReference>